<dbReference type="OrthoDB" id="7199783at2"/>
<dbReference type="InterPro" id="IPR005094">
    <property type="entry name" value="Endonuclease_MobA/VirD2"/>
</dbReference>
<feature type="domain" description="MobA/VirD2-like nuclease" evidence="2">
    <location>
        <begin position="320"/>
        <end position="425"/>
    </location>
</feature>
<feature type="compositionally biased region" description="Basic and acidic residues" evidence="1">
    <location>
        <begin position="936"/>
        <end position="968"/>
    </location>
</feature>
<evidence type="ECO:0000256" key="1">
    <source>
        <dbReference type="SAM" id="MobiDB-lite"/>
    </source>
</evidence>
<name>A0A5N7MJ68_9HYPH</name>
<comment type="caution">
    <text evidence="4">The sequence shown here is derived from an EMBL/GenBank/DDBJ whole genome shotgun (WGS) entry which is preliminary data.</text>
</comment>
<evidence type="ECO:0000259" key="3">
    <source>
        <dbReference type="Pfam" id="PF18821"/>
    </source>
</evidence>
<gene>
    <name evidence="4" type="ORF">FS320_17385</name>
</gene>
<proteinExistence type="predicted"/>
<evidence type="ECO:0000259" key="2">
    <source>
        <dbReference type="Pfam" id="PF03432"/>
    </source>
</evidence>
<organism evidence="4 5">
    <name type="scientific">Microvirga tunisiensis</name>
    <dbReference type="NCBI Taxonomy" id="2108360"/>
    <lineage>
        <taxon>Bacteria</taxon>
        <taxon>Pseudomonadati</taxon>
        <taxon>Pseudomonadota</taxon>
        <taxon>Alphaproteobacteria</taxon>
        <taxon>Hyphomicrobiales</taxon>
        <taxon>Methylobacteriaceae</taxon>
        <taxon>Microvirga</taxon>
    </lineage>
</organism>
<feature type="compositionally biased region" description="Basic and acidic residues" evidence="1">
    <location>
        <begin position="975"/>
        <end position="1003"/>
    </location>
</feature>
<dbReference type="EMBL" id="VOSK01000066">
    <property type="protein sequence ID" value="MPR26943.1"/>
    <property type="molecule type" value="Genomic_DNA"/>
</dbReference>
<feature type="compositionally biased region" description="Basic and acidic residues" evidence="1">
    <location>
        <begin position="831"/>
        <end position="845"/>
    </location>
</feature>
<feature type="region of interest" description="Disordered" evidence="1">
    <location>
        <begin position="665"/>
        <end position="696"/>
    </location>
</feature>
<feature type="compositionally biased region" description="Basic and acidic residues" evidence="1">
    <location>
        <begin position="669"/>
        <end position="690"/>
    </location>
</feature>
<evidence type="ECO:0000313" key="5">
    <source>
        <dbReference type="Proteomes" id="UP000403266"/>
    </source>
</evidence>
<protein>
    <submittedName>
        <fullName evidence="4">Uncharacterized protein</fullName>
    </submittedName>
</protein>
<feature type="domain" description="Large polyvalent protein-associated" evidence="3">
    <location>
        <begin position="704"/>
        <end position="789"/>
    </location>
</feature>
<feature type="compositionally biased region" description="Basic and acidic residues" evidence="1">
    <location>
        <begin position="791"/>
        <end position="807"/>
    </location>
</feature>
<feature type="region of interest" description="Disordered" evidence="1">
    <location>
        <begin position="930"/>
        <end position="1012"/>
    </location>
</feature>
<evidence type="ECO:0000313" key="4">
    <source>
        <dbReference type="EMBL" id="MPR26943.1"/>
    </source>
</evidence>
<dbReference type="Pfam" id="PF18821">
    <property type="entry name" value="LPD7"/>
    <property type="match status" value="1"/>
</dbReference>
<feature type="region of interest" description="Disordered" evidence="1">
    <location>
        <begin position="791"/>
        <end position="864"/>
    </location>
</feature>
<reference evidence="4 5" key="1">
    <citation type="journal article" date="2019" name="Syst. Appl. Microbiol.">
        <title>Microvirga tunisiensis sp. nov., a root nodule symbiotic bacterium isolated from Lupinus micranthus and L. luteus grown in Northern Tunisia.</title>
        <authorList>
            <person name="Msaddak A."/>
            <person name="Rejili M."/>
            <person name="Duran D."/>
            <person name="Mars M."/>
            <person name="Palacios J.M."/>
            <person name="Ruiz-Argueso T."/>
            <person name="Rey L."/>
            <person name="Imperial J."/>
        </authorList>
    </citation>
    <scope>NUCLEOTIDE SEQUENCE [LARGE SCALE GENOMIC DNA]</scope>
    <source>
        <strain evidence="4 5">Lmie10</strain>
    </source>
</reference>
<sequence>MIASSVYAGLDFAGLSFVGRARLRAIREANEIAAGLYDEAPARSSAAPQTPAPSRGVPAAPRPASYLPASGSRIIVTPEEEERRRPPVAAAGAGIVAARPVLAVQSVGAVQDVYAVQVVRSVEVKRAALAMGSQAAVVKLASFANGRARVSALLTYQSHDGELALEREDGSYVQGREAIQALVARWQEDAPAREPSKDVLSFTLTIDGEVSQKDAQAALAEALAGHRYAFRIEEEGAQSRLHVVMAAASSQRDEQGRALRIFDTKKSLGALESRLSDSFEGATFQSHGFLHGVEGASVRLLRLSKRGEQSVITSRGKVLTGEEAARSEAKSWKRDLRSTDQREVAHIIFSAKPGTDKDAFVSAVRATLDREFAGREYVFALHTNRQHIHVHAAVRMRDSHGKKMDPRIQDLQRWRETLAQEARQRNIPMEAVSRFEQAHVPGYKLKDIRRVERGTAPESARRRVEAAQTRAVHIPTREEGRKRANEVARGWQAVAIARASGPEPTQAPDTIRLYRAERPGAQTSSAPLFSPDRATAETLAASFKGSVSYVDVPRSRLSEVTPSRTNPEAYVTVSRDLAAQQQPLTPTPERRVLELQERTRTAIERAERQSENQTEPKRQQTMPRIERMESALASIKVNIGAIIEAAPEEARPALEKAAETAMQDLESAVAEKRKQAESRRPDIEGDRYVEPRPNSIEGFRSKAKGSDVQYFRETPTGEKLAFVDNGKQVKIHDWKDRGSVRAALQLSSEKWDGLTIKGNDAYKSMVVSLAAEYGFKITNPELQERIAAERQRLGKQDAPKETAEVREAAPQPENAQASPAQNPTSSAATEPKTETAGKPEAHASKAEVAPTAKTEKDSAERPPMVGVLVKVGEGRYNDDPKNDVSQYVDIQTETGVHRIWSVQVAKAVKAADAQPGDTVKAQYLGKEQVTKPVPLTDEKTGEVTHREEKPVERGVWRTEVVRQVHKEQPAQPEAKSAEAENRQEQDRAEDQRQEQQRRETERRQSHKPRHRR</sequence>
<feature type="region of interest" description="Disordered" evidence="1">
    <location>
        <begin position="43"/>
        <end position="65"/>
    </location>
</feature>
<feature type="compositionally biased region" description="Polar residues" evidence="1">
    <location>
        <begin position="813"/>
        <end position="828"/>
    </location>
</feature>
<dbReference type="Proteomes" id="UP000403266">
    <property type="component" value="Unassembled WGS sequence"/>
</dbReference>
<dbReference type="AlphaFoldDB" id="A0A5N7MJ68"/>
<dbReference type="RefSeq" id="WP_152713089.1">
    <property type="nucleotide sequence ID" value="NZ_VOSJ01000063.1"/>
</dbReference>
<keyword evidence="5" id="KW-1185">Reference proteome</keyword>
<dbReference type="Pfam" id="PF03432">
    <property type="entry name" value="Relaxase"/>
    <property type="match status" value="1"/>
</dbReference>
<accession>A0A5N7MJ68</accession>
<dbReference type="InterPro" id="IPR040677">
    <property type="entry name" value="LPD7"/>
</dbReference>